<dbReference type="NCBIfam" id="TIGR00591">
    <property type="entry name" value="phr2"/>
    <property type="match status" value="1"/>
</dbReference>
<keyword evidence="9" id="KW-0234">DNA repair</keyword>
<dbReference type="InterPro" id="IPR032673">
    <property type="entry name" value="DNA_photolyase_2_CS"/>
</dbReference>
<keyword evidence="8" id="KW-0238">DNA-binding</keyword>
<feature type="domain" description="Photolyase/cryptochrome alpha/beta" evidence="15">
    <location>
        <begin position="9"/>
        <end position="140"/>
    </location>
</feature>
<evidence type="ECO:0000256" key="14">
    <source>
        <dbReference type="ARBA" id="ARBA00083107"/>
    </source>
</evidence>
<feature type="non-terminal residue" evidence="16">
    <location>
        <position position="1"/>
    </location>
</feature>
<dbReference type="Gene3D" id="1.25.40.80">
    <property type="match status" value="1"/>
</dbReference>
<dbReference type="GO" id="GO:0003904">
    <property type="term" value="F:deoxyribodipyrimidine photo-lyase activity"/>
    <property type="evidence" value="ECO:0007669"/>
    <property type="project" value="UniProtKB-EC"/>
</dbReference>
<dbReference type="InterPro" id="IPR008148">
    <property type="entry name" value="DNA_photolyase_2"/>
</dbReference>
<dbReference type="FunFam" id="1.25.40.80:FF:000004">
    <property type="entry name" value="Deoxyribodipyrimidine photolyase"/>
    <property type="match status" value="1"/>
</dbReference>
<proteinExistence type="inferred from homology"/>
<reference evidence="16" key="1">
    <citation type="submission" date="2021-02" db="EMBL/GenBank/DDBJ databases">
        <authorList>
            <person name="Nowell W R."/>
        </authorList>
    </citation>
    <scope>NUCLEOTIDE SEQUENCE</scope>
</reference>
<evidence type="ECO:0000313" key="17">
    <source>
        <dbReference type="EMBL" id="CAF3568009.1"/>
    </source>
</evidence>
<evidence type="ECO:0000256" key="3">
    <source>
        <dbReference type="ARBA" id="ARBA00013149"/>
    </source>
</evidence>
<evidence type="ECO:0000256" key="5">
    <source>
        <dbReference type="ARBA" id="ARBA00022630"/>
    </source>
</evidence>
<dbReference type="PANTHER" id="PTHR10211">
    <property type="entry name" value="DEOXYRIBODIPYRIMIDINE PHOTOLYASE"/>
    <property type="match status" value="1"/>
</dbReference>
<comment type="function">
    <text evidence="13">Involved in repair of UV radiation-induced DNA damage. Catalyzes the light-dependent monomerization (300-600 nm) of cyclobutyl pyrimidine dimers (in cis-syn configuration), which are formed between adjacent bases on the same DNA strand upon exposure to ultraviolet radiation.</text>
</comment>
<comment type="catalytic activity">
    <reaction evidence="12">
        <text>cyclobutadipyrimidine (in DNA) = 2 pyrimidine residues (in DNA).</text>
        <dbReference type="EC" id="4.1.99.3"/>
    </reaction>
</comment>
<dbReference type="PROSITE" id="PS51645">
    <property type="entry name" value="PHR_CRY_ALPHA_BETA"/>
    <property type="match status" value="1"/>
</dbReference>
<evidence type="ECO:0000256" key="8">
    <source>
        <dbReference type="ARBA" id="ARBA00023125"/>
    </source>
</evidence>
<dbReference type="EMBL" id="CAJOBC010000300">
    <property type="protein sequence ID" value="CAF3568009.1"/>
    <property type="molecule type" value="Genomic_DNA"/>
</dbReference>
<dbReference type="GO" id="GO:0009650">
    <property type="term" value="P:UV protection"/>
    <property type="evidence" value="ECO:0007669"/>
    <property type="project" value="UniProtKB-ARBA"/>
</dbReference>
<evidence type="ECO:0000256" key="12">
    <source>
        <dbReference type="ARBA" id="ARBA00033999"/>
    </source>
</evidence>
<dbReference type="GO" id="GO:0003677">
    <property type="term" value="F:DNA binding"/>
    <property type="evidence" value="ECO:0007669"/>
    <property type="project" value="UniProtKB-KW"/>
</dbReference>
<dbReference type="FunFam" id="1.10.579.10:FF:000002">
    <property type="entry name" value="Deoxyribodipyrimidine photolyase"/>
    <property type="match status" value="1"/>
</dbReference>
<keyword evidence="18" id="KW-1185">Reference proteome</keyword>
<keyword evidence="5" id="KW-0285">Flavoprotein</keyword>
<dbReference type="OrthoDB" id="496749at2759"/>
<keyword evidence="10" id="KW-0456">Lyase</keyword>
<dbReference type="InterPro" id="IPR036134">
    <property type="entry name" value="Crypto/Photolyase_FAD-like_sf"/>
</dbReference>
<dbReference type="Proteomes" id="UP000663829">
    <property type="component" value="Unassembled WGS sequence"/>
</dbReference>
<evidence type="ECO:0000256" key="11">
    <source>
        <dbReference type="ARBA" id="ARBA00031671"/>
    </source>
</evidence>
<dbReference type="FunFam" id="3.40.50.620:FF:000110">
    <property type="entry name" value="Deoxyribodipyrimidine photolyase"/>
    <property type="match status" value="1"/>
</dbReference>
<protein>
    <recommendedName>
        <fullName evidence="4">Deoxyribodipyrimidine photo-lyase</fullName>
        <ecNumber evidence="3">4.1.99.3</ecNumber>
    </recommendedName>
    <alternativeName>
        <fullName evidence="11">DNA photolyase</fullName>
    </alternativeName>
    <alternativeName>
        <fullName evidence="14">Photoreactivating enzyme</fullName>
    </alternativeName>
</protein>
<dbReference type="Pfam" id="PF00875">
    <property type="entry name" value="DNA_photolyase"/>
    <property type="match status" value="1"/>
</dbReference>
<comment type="similarity">
    <text evidence="2">Belongs to the DNA photolyase class-2 family.</text>
</comment>
<keyword evidence="7" id="KW-0274">FAD</keyword>
<dbReference type="Gene3D" id="3.40.50.620">
    <property type="entry name" value="HUPs"/>
    <property type="match status" value="1"/>
</dbReference>
<dbReference type="AlphaFoldDB" id="A0A813RH78"/>
<dbReference type="SUPFAM" id="SSF48173">
    <property type="entry name" value="Cryptochrome/photolyase FAD-binding domain"/>
    <property type="match status" value="1"/>
</dbReference>
<dbReference type="InterPro" id="IPR052219">
    <property type="entry name" value="Photolyase_Class-2"/>
</dbReference>
<dbReference type="Gene3D" id="1.10.579.10">
    <property type="entry name" value="DNA Cyclobutane Dipyrimidine Photolyase, subunit A, domain 3"/>
    <property type="match status" value="1"/>
</dbReference>
<evidence type="ECO:0000256" key="2">
    <source>
        <dbReference type="ARBA" id="ARBA00006409"/>
    </source>
</evidence>
<dbReference type="PROSITE" id="PS01084">
    <property type="entry name" value="DNA_PHOTOLYASES_2_2"/>
    <property type="match status" value="1"/>
</dbReference>
<evidence type="ECO:0000256" key="13">
    <source>
        <dbReference type="ARBA" id="ARBA00059220"/>
    </source>
</evidence>
<accession>A0A813RH78</accession>
<keyword evidence="6" id="KW-0227">DNA damage</keyword>
<evidence type="ECO:0000256" key="10">
    <source>
        <dbReference type="ARBA" id="ARBA00023239"/>
    </source>
</evidence>
<organism evidence="16 18">
    <name type="scientific">Didymodactylos carnosus</name>
    <dbReference type="NCBI Taxonomy" id="1234261"/>
    <lineage>
        <taxon>Eukaryota</taxon>
        <taxon>Metazoa</taxon>
        <taxon>Spiralia</taxon>
        <taxon>Gnathifera</taxon>
        <taxon>Rotifera</taxon>
        <taxon>Eurotatoria</taxon>
        <taxon>Bdelloidea</taxon>
        <taxon>Philodinida</taxon>
        <taxon>Philodinidae</taxon>
        <taxon>Didymodactylos</taxon>
    </lineage>
</organism>
<comment type="cofactor">
    <cofactor evidence="1">
        <name>FAD</name>
        <dbReference type="ChEBI" id="CHEBI:57692"/>
    </cofactor>
</comment>
<evidence type="ECO:0000256" key="9">
    <source>
        <dbReference type="ARBA" id="ARBA00023204"/>
    </source>
</evidence>
<sequence length="442" mass="52079">VNQIPETSTGIVYWMSRDQRVQDNWAMLYAQRLALKQQFALHVCFCLVPTFLQATIRAYRFMLKGLQECEQECKILNIQFHLLMGQAENVLPQFVEKNNIGTVVCDFAPLRVPRSWVENVAKKITTIPVVQVDAHNVVPCWKASPKLEYAARTIRNKLHQQMDEYFTEFPPLIKHPHSTKHPAEIIDWQKADDCLQVDRVVDEVDWAKPGYQGGIEQLESFINTRILHFALGRNDPNKGAISMLSPWLHYGQISPQRALLIISKLRSKYKDSCDSFIEETFVRRELSDNYCYYQENYDNLNGAWDWAKKTLNDHRNDKRTHLFTRDQFEYAQTYDDLWNASQVQMVKEGKLHGFLRMYWCKKILEWTKTPEEAIEIAIYLNDKYNLDGRDPNGYVGIMWSLCGIHDQGWRERPIFGKIRYMNYEGCKRKFDIKTFCEKYKSL</sequence>
<evidence type="ECO:0000256" key="7">
    <source>
        <dbReference type="ARBA" id="ARBA00022827"/>
    </source>
</evidence>
<name>A0A813RH78_9BILA</name>
<comment type="caution">
    <text evidence="16">The sequence shown here is derived from an EMBL/GenBank/DDBJ whole genome shotgun (WGS) entry which is preliminary data.</text>
</comment>
<dbReference type="InterPro" id="IPR006050">
    <property type="entry name" value="DNA_photolyase_N"/>
</dbReference>
<evidence type="ECO:0000313" key="16">
    <source>
        <dbReference type="EMBL" id="CAF0784413.1"/>
    </source>
</evidence>
<evidence type="ECO:0000256" key="4">
    <source>
        <dbReference type="ARBA" id="ARBA00014046"/>
    </source>
</evidence>
<dbReference type="EMBL" id="CAJNOQ010000300">
    <property type="protein sequence ID" value="CAF0784413.1"/>
    <property type="molecule type" value="Genomic_DNA"/>
</dbReference>
<gene>
    <name evidence="16" type="ORF">GPM918_LOCUS2650</name>
    <name evidence="17" type="ORF">SRO942_LOCUS2650</name>
</gene>
<dbReference type="GO" id="GO:0000719">
    <property type="term" value="P:photoreactive repair"/>
    <property type="evidence" value="ECO:0007669"/>
    <property type="project" value="TreeGrafter"/>
</dbReference>
<dbReference type="Proteomes" id="UP000681722">
    <property type="component" value="Unassembled WGS sequence"/>
</dbReference>
<evidence type="ECO:0000259" key="15">
    <source>
        <dbReference type="PROSITE" id="PS51645"/>
    </source>
</evidence>
<evidence type="ECO:0000313" key="18">
    <source>
        <dbReference type="Proteomes" id="UP000663829"/>
    </source>
</evidence>
<evidence type="ECO:0000256" key="6">
    <source>
        <dbReference type="ARBA" id="ARBA00022763"/>
    </source>
</evidence>
<dbReference type="PANTHER" id="PTHR10211:SF0">
    <property type="entry name" value="DEOXYRIBODIPYRIMIDINE PHOTO-LYASE"/>
    <property type="match status" value="1"/>
</dbReference>
<dbReference type="InterPro" id="IPR014729">
    <property type="entry name" value="Rossmann-like_a/b/a_fold"/>
</dbReference>
<dbReference type="EC" id="4.1.99.3" evidence="3"/>
<evidence type="ECO:0000256" key="1">
    <source>
        <dbReference type="ARBA" id="ARBA00001974"/>
    </source>
</evidence>
<dbReference type="InterPro" id="IPR036155">
    <property type="entry name" value="Crypto/Photolyase_N_sf"/>
</dbReference>
<dbReference type="SUPFAM" id="SSF52425">
    <property type="entry name" value="Cryptochrome/photolyase, N-terminal domain"/>
    <property type="match status" value="1"/>
</dbReference>